<feature type="region of interest" description="Disordered" evidence="1">
    <location>
        <begin position="1"/>
        <end position="37"/>
    </location>
</feature>
<proteinExistence type="predicted"/>
<accession>A0ABU4T001</accession>
<name>A0ABU4T001_9PSEU</name>
<feature type="compositionally biased region" description="Basic and acidic residues" evidence="1">
    <location>
        <begin position="1"/>
        <end position="12"/>
    </location>
</feature>
<dbReference type="EMBL" id="JAXAVW010000010">
    <property type="protein sequence ID" value="MDX8031389.1"/>
    <property type="molecule type" value="Genomic_DNA"/>
</dbReference>
<evidence type="ECO:0000256" key="1">
    <source>
        <dbReference type="SAM" id="MobiDB-lite"/>
    </source>
</evidence>
<evidence type="ECO:0000313" key="2">
    <source>
        <dbReference type="EMBL" id="MDX8031389.1"/>
    </source>
</evidence>
<reference evidence="2 3" key="2">
    <citation type="submission" date="2023-11" db="EMBL/GenBank/DDBJ databases">
        <authorList>
            <person name="Lara A.C."/>
            <person name="Chronakova A."/>
        </authorList>
    </citation>
    <scope>NUCLEOTIDE SEQUENCE [LARGE SCALE GENOMIC DNA]</scope>
    <source>
        <strain evidence="2 3">BCCO 10_0856</strain>
    </source>
</reference>
<evidence type="ECO:0000313" key="3">
    <source>
        <dbReference type="Proteomes" id="UP001285521"/>
    </source>
</evidence>
<gene>
    <name evidence="2" type="ORF">SK803_14265</name>
</gene>
<dbReference type="Proteomes" id="UP001285521">
    <property type="component" value="Unassembled WGS sequence"/>
</dbReference>
<organism evidence="2 3">
    <name type="scientific">Lentzea miocenica</name>
    <dbReference type="NCBI Taxonomy" id="3095431"/>
    <lineage>
        <taxon>Bacteria</taxon>
        <taxon>Bacillati</taxon>
        <taxon>Actinomycetota</taxon>
        <taxon>Actinomycetes</taxon>
        <taxon>Pseudonocardiales</taxon>
        <taxon>Pseudonocardiaceae</taxon>
        <taxon>Lentzea</taxon>
    </lineage>
</organism>
<protein>
    <submittedName>
        <fullName evidence="2">Uncharacterized protein</fullName>
    </submittedName>
</protein>
<sequence>MPVHIGEVRNEIEAVGPAPSGPTSAPAAARMPRWSDRERHRAVTEALARDAARVGIGERHG</sequence>
<keyword evidence="3" id="KW-1185">Reference proteome</keyword>
<comment type="caution">
    <text evidence="2">The sequence shown here is derived from an EMBL/GenBank/DDBJ whole genome shotgun (WGS) entry which is preliminary data.</text>
</comment>
<feature type="compositionally biased region" description="Low complexity" evidence="1">
    <location>
        <begin position="14"/>
        <end position="29"/>
    </location>
</feature>
<dbReference type="RefSeq" id="WP_319966452.1">
    <property type="nucleotide sequence ID" value="NZ_JAXAVW010000010.1"/>
</dbReference>
<reference evidence="2 3" key="1">
    <citation type="submission" date="2023-11" db="EMBL/GenBank/DDBJ databases">
        <title>Lentzea sokolovensis, sp. nov., Lentzea kristufkii, sp. nov., and Lentzea miocenensis, sp. nov., rare actinobacteria from Sokolov Coal Basin, Miocene lacustrine sediment, Czech Republic.</title>
        <authorList>
            <person name="Lara A."/>
            <person name="Kotroba L."/>
            <person name="Nouioui I."/>
            <person name="Neumann-Schaal M."/>
            <person name="Mast Y."/>
            <person name="Chronakova A."/>
        </authorList>
    </citation>
    <scope>NUCLEOTIDE SEQUENCE [LARGE SCALE GENOMIC DNA]</scope>
    <source>
        <strain evidence="2 3">BCCO 10_0856</strain>
    </source>
</reference>